<keyword evidence="12" id="KW-1185">Reference proteome</keyword>
<evidence type="ECO:0000256" key="9">
    <source>
        <dbReference type="ARBA" id="ARBA00023298"/>
    </source>
</evidence>
<dbReference type="InterPro" id="IPR036770">
    <property type="entry name" value="Ankyrin_rpt-contain_sf"/>
</dbReference>
<dbReference type="PROSITE" id="PS50088">
    <property type="entry name" value="ANK_REPEAT"/>
    <property type="match status" value="1"/>
</dbReference>
<dbReference type="EMBL" id="BMAW01030757">
    <property type="protein sequence ID" value="GFU17972.1"/>
    <property type="molecule type" value="Genomic_DNA"/>
</dbReference>
<evidence type="ECO:0000256" key="10">
    <source>
        <dbReference type="PROSITE-ProRule" id="PRU00023"/>
    </source>
</evidence>
<dbReference type="GO" id="GO:0044231">
    <property type="term" value="C:host cell presynaptic membrane"/>
    <property type="evidence" value="ECO:0007669"/>
    <property type="project" value="UniProtKB-KW"/>
</dbReference>
<evidence type="ECO:0008006" key="13">
    <source>
        <dbReference type="Google" id="ProtNLM"/>
    </source>
</evidence>
<protein>
    <recommendedName>
        <fullName evidence="13">ANK_REP_REGION domain-containing protein</fullName>
    </recommendedName>
</protein>
<evidence type="ECO:0000313" key="12">
    <source>
        <dbReference type="Proteomes" id="UP000887013"/>
    </source>
</evidence>
<evidence type="ECO:0000256" key="7">
    <source>
        <dbReference type="ARBA" id="ARBA00022699"/>
    </source>
</evidence>
<keyword evidence="5" id="KW-1052">Target cell membrane</keyword>
<comment type="subcellular location">
    <subcellularLocation>
        <location evidence="2">Secreted</location>
    </subcellularLocation>
    <subcellularLocation>
        <location evidence="1">Target cell membrane</location>
    </subcellularLocation>
</comment>
<dbReference type="InterPro" id="IPR002110">
    <property type="entry name" value="Ankyrin_rpt"/>
</dbReference>
<evidence type="ECO:0000313" key="11">
    <source>
        <dbReference type="EMBL" id="GFU17972.1"/>
    </source>
</evidence>
<feature type="repeat" description="ANK" evidence="10">
    <location>
        <begin position="53"/>
        <end position="81"/>
    </location>
</feature>
<evidence type="ECO:0000256" key="5">
    <source>
        <dbReference type="ARBA" id="ARBA00022537"/>
    </source>
</evidence>
<dbReference type="AlphaFoldDB" id="A0A8X6QJL0"/>
<dbReference type="GO" id="GO:0090729">
    <property type="term" value="F:toxin activity"/>
    <property type="evidence" value="ECO:0007669"/>
    <property type="project" value="UniProtKB-KW"/>
</dbReference>
<keyword evidence="10" id="KW-0040">ANK repeat</keyword>
<dbReference type="Pfam" id="PF00023">
    <property type="entry name" value="Ank"/>
    <property type="match status" value="1"/>
</dbReference>
<keyword evidence="6" id="KW-0800">Toxin</keyword>
<evidence type="ECO:0000256" key="6">
    <source>
        <dbReference type="ARBA" id="ARBA00022656"/>
    </source>
</evidence>
<evidence type="ECO:0000256" key="2">
    <source>
        <dbReference type="ARBA" id="ARBA00004613"/>
    </source>
</evidence>
<evidence type="ECO:0000256" key="1">
    <source>
        <dbReference type="ARBA" id="ARBA00004175"/>
    </source>
</evidence>
<dbReference type="Gene3D" id="1.25.40.20">
    <property type="entry name" value="Ankyrin repeat-containing domain"/>
    <property type="match status" value="1"/>
</dbReference>
<comment type="caution">
    <text evidence="11">The sequence shown here is derived from an EMBL/GenBank/DDBJ whole genome shotgun (WGS) entry which is preliminary data.</text>
</comment>
<dbReference type="GO" id="GO:0006887">
    <property type="term" value="P:exocytosis"/>
    <property type="evidence" value="ECO:0007669"/>
    <property type="project" value="UniProtKB-KW"/>
</dbReference>
<reference evidence="11" key="1">
    <citation type="submission" date="2020-08" db="EMBL/GenBank/DDBJ databases">
        <title>Multicomponent nature underlies the extraordinary mechanical properties of spider dragline silk.</title>
        <authorList>
            <person name="Kono N."/>
            <person name="Nakamura H."/>
            <person name="Mori M."/>
            <person name="Yoshida Y."/>
            <person name="Ohtoshi R."/>
            <person name="Malay A.D."/>
            <person name="Moran D.A.P."/>
            <person name="Tomita M."/>
            <person name="Numata K."/>
            <person name="Arakawa K."/>
        </authorList>
    </citation>
    <scope>NUCLEOTIDE SEQUENCE</scope>
</reference>
<accession>A0A8X6QJL0</accession>
<dbReference type="SUPFAM" id="SSF48403">
    <property type="entry name" value="Ankyrin repeat"/>
    <property type="match status" value="1"/>
</dbReference>
<keyword evidence="3" id="KW-0268">Exocytosis</keyword>
<keyword evidence="9" id="KW-1053">Target membrane</keyword>
<name>A0A8X6QJL0_NEPPI</name>
<dbReference type="Proteomes" id="UP000887013">
    <property type="component" value="Unassembled WGS sequence"/>
</dbReference>
<dbReference type="OrthoDB" id="10038298at2759"/>
<keyword evidence="7" id="KW-0528">Neurotoxin</keyword>
<proteinExistence type="predicted"/>
<evidence type="ECO:0000256" key="3">
    <source>
        <dbReference type="ARBA" id="ARBA00022483"/>
    </source>
</evidence>
<gene>
    <name evidence="11" type="ORF">NPIL_460501</name>
</gene>
<keyword evidence="8" id="KW-0638">Presynaptic neurotoxin</keyword>
<dbReference type="GO" id="GO:0005576">
    <property type="term" value="C:extracellular region"/>
    <property type="evidence" value="ECO:0007669"/>
    <property type="project" value="UniProtKB-SubCell"/>
</dbReference>
<evidence type="ECO:0000256" key="4">
    <source>
        <dbReference type="ARBA" id="ARBA00022525"/>
    </source>
</evidence>
<dbReference type="PROSITE" id="PS50297">
    <property type="entry name" value="ANK_REP_REGION"/>
    <property type="match status" value="1"/>
</dbReference>
<organism evidence="11 12">
    <name type="scientific">Nephila pilipes</name>
    <name type="common">Giant wood spider</name>
    <name type="synonym">Nephila maculata</name>
    <dbReference type="NCBI Taxonomy" id="299642"/>
    <lineage>
        <taxon>Eukaryota</taxon>
        <taxon>Metazoa</taxon>
        <taxon>Ecdysozoa</taxon>
        <taxon>Arthropoda</taxon>
        <taxon>Chelicerata</taxon>
        <taxon>Arachnida</taxon>
        <taxon>Araneae</taxon>
        <taxon>Araneomorphae</taxon>
        <taxon>Entelegynae</taxon>
        <taxon>Araneoidea</taxon>
        <taxon>Nephilidae</taxon>
        <taxon>Nephila</taxon>
    </lineage>
</organism>
<dbReference type="GO" id="GO:0044218">
    <property type="term" value="C:other organism cell membrane"/>
    <property type="evidence" value="ECO:0007669"/>
    <property type="project" value="UniProtKB-KW"/>
</dbReference>
<evidence type="ECO:0000256" key="8">
    <source>
        <dbReference type="ARBA" id="ARBA00023028"/>
    </source>
</evidence>
<keyword evidence="4" id="KW-0964">Secreted</keyword>
<sequence>MNTKILVNDTLKSVRTGPFRGQQSNTLEICPPCWKLGELRLVKLEFLNTTDSHGRTALHAAATNENETCSRILLQAGGNASSILFLKGAGVFPRGKELLN</sequence>
<keyword evidence="9" id="KW-0472">Membrane</keyword>